<evidence type="ECO:0000313" key="4">
    <source>
        <dbReference type="Proteomes" id="UP000197138"/>
    </source>
</evidence>
<evidence type="ECO:0000313" key="3">
    <source>
        <dbReference type="EMBL" id="PKI32064.1"/>
    </source>
</evidence>
<evidence type="ECO:0000313" key="5">
    <source>
        <dbReference type="Proteomes" id="UP000233551"/>
    </source>
</evidence>
<dbReference type="Proteomes" id="UP000197138">
    <property type="component" value="Unassembled WGS sequence"/>
</dbReference>
<reference evidence="3 5" key="3">
    <citation type="submission" date="2017-11" db="EMBL/GenBank/DDBJ databases">
        <title>De-novo sequencing of pomegranate (Punica granatum L.) genome.</title>
        <authorList>
            <person name="Akparov Z."/>
            <person name="Amiraslanov A."/>
            <person name="Hajiyeva S."/>
            <person name="Abbasov M."/>
            <person name="Kaur K."/>
            <person name="Hamwieh A."/>
            <person name="Solovyev V."/>
            <person name="Salamov A."/>
            <person name="Braich B."/>
            <person name="Kosarev P."/>
            <person name="Mahmoud A."/>
            <person name="Hajiyev E."/>
            <person name="Babayeva S."/>
            <person name="Izzatullayeva V."/>
            <person name="Mammadov A."/>
            <person name="Mammadov A."/>
            <person name="Sharifova S."/>
            <person name="Ojaghi J."/>
            <person name="Eynullazada K."/>
            <person name="Bayramov B."/>
            <person name="Abdulazimova A."/>
            <person name="Shahmuradov I."/>
        </authorList>
    </citation>
    <scope>NUCLEOTIDE SEQUENCE [LARGE SCALE GENOMIC DNA]</scope>
    <source>
        <strain evidence="3">AG2017</strain>
        <strain evidence="5">cv. AG2017</strain>
        <tissue evidence="3">Leaf</tissue>
    </source>
</reference>
<evidence type="ECO:0000313" key="2">
    <source>
        <dbReference type="EMBL" id="OWM78636.1"/>
    </source>
</evidence>
<feature type="region of interest" description="Disordered" evidence="1">
    <location>
        <begin position="23"/>
        <end position="70"/>
    </location>
</feature>
<protein>
    <submittedName>
        <fullName evidence="2">Uncharacterized protein</fullName>
    </submittedName>
</protein>
<feature type="compositionally biased region" description="Basic residues" evidence="1">
    <location>
        <begin position="29"/>
        <end position="50"/>
    </location>
</feature>
<dbReference type="AlphaFoldDB" id="A0A218X1L7"/>
<accession>A0A218X1L7</accession>
<gene>
    <name evidence="2" type="ORF">CDL15_Pgr002807</name>
    <name evidence="3" type="ORF">CRG98_047536</name>
</gene>
<keyword evidence="5" id="KW-1185">Reference proteome</keyword>
<reference evidence="2" key="2">
    <citation type="submission" date="2017-06" db="EMBL/GenBank/DDBJ databases">
        <title>The pomegranate genome and the genomics of punicalagin biosynthesis.</title>
        <authorList>
            <person name="Xu C."/>
        </authorList>
    </citation>
    <scope>NUCLEOTIDE SEQUENCE [LARGE SCALE GENOMIC DNA]</scope>
    <source>
        <tissue evidence="2">Fresh leaf</tissue>
    </source>
</reference>
<evidence type="ECO:0000256" key="1">
    <source>
        <dbReference type="SAM" id="MobiDB-lite"/>
    </source>
</evidence>
<comment type="caution">
    <text evidence="2">The sequence shown here is derived from an EMBL/GenBank/DDBJ whole genome shotgun (WGS) entry which is preliminary data.</text>
</comment>
<dbReference type="EMBL" id="MTKT01002492">
    <property type="protein sequence ID" value="OWM78636.1"/>
    <property type="molecule type" value="Genomic_DNA"/>
</dbReference>
<reference evidence="4" key="1">
    <citation type="journal article" date="2017" name="Plant J.">
        <title>The pomegranate (Punica granatum L.) genome and the genomics of punicalagin biosynthesis.</title>
        <authorList>
            <person name="Qin G."/>
            <person name="Xu C."/>
            <person name="Ming R."/>
            <person name="Tang H."/>
            <person name="Guyot R."/>
            <person name="Kramer E.M."/>
            <person name="Hu Y."/>
            <person name="Yi X."/>
            <person name="Qi Y."/>
            <person name="Xu X."/>
            <person name="Gao Z."/>
            <person name="Pan H."/>
            <person name="Jian J."/>
            <person name="Tian Y."/>
            <person name="Yue Z."/>
            <person name="Xu Y."/>
        </authorList>
    </citation>
    <scope>NUCLEOTIDE SEQUENCE [LARGE SCALE GENOMIC DNA]</scope>
    <source>
        <strain evidence="4">cv. Dabenzi</strain>
    </source>
</reference>
<name>A0A218X1L7_PUNGR</name>
<dbReference type="Proteomes" id="UP000233551">
    <property type="component" value="Unassembled WGS sequence"/>
</dbReference>
<proteinExistence type="predicted"/>
<dbReference type="EMBL" id="PGOL01008063">
    <property type="protein sequence ID" value="PKI32064.1"/>
    <property type="molecule type" value="Genomic_DNA"/>
</dbReference>
<sequence length="134" mass="15342">MNTLSRSATARLSHSSLNLYEPLDQSRHELKKSKTRRFNSRRSSSKRSKKRSSEPLISLPHSSSYRQERARQRQIFLKTYKLSSVDSLKKCQPRKLVKKALLKLRRVAVRIVSIARIGSLRSCSCISGAIRVSS</sequence>
<organism evidence="2 4">
    <name type="scientific">Punica granatum</name>
    <name type="common">Pomegranate</name>
    <dbReference type="NCBI Taxonomy" id="22663"/>
    <lineage>
        <taxon>Eukaryota</taxon>
        <taxon>Viridiplantae</taxon>
        <taxon>Streptophyta</taxon>
        <taxon>Embryophyta</taxon>
        <taxon>Tracheophyta</taxon>
        <taxon>Spermatophyta</taxon>
        <taxon>Magnoliopsida</taxon>
        <taxon>eudicotyledons</taxon>
        <taxon>Gunneridae</taxon>
        <taxon>Pentapetalae</taxon>
        <taxon>rosids</taxon>
        <taxon>malvids</taxon>
        <taxon>Myrtales</taxon>
        <taxon>Lythraceae</taxon>
        <taxon>Punica</taxon>
    </lineage>
</organism>